<evidence type="ECO:0000313" key="1">
    <source>
        <dbReference type="Proteomes" id="UP000887564"/>
    </source>
</evidence>
<name>A0A914S003_PAREQ</name>
<dbReference type="AlphaFoldDB" id="A0A914S003"/>
<accession>A0A914S003</accession>
<keyword evidence="1" id="KW-1185">Reference proteome</keyword>
<protein>
    <submittedName>
        <fullName evidence="2">Uncharacterized protein</fullName>
    </submittedName>
</protein>
<sequence length="33" mass="3922">MIAMMCLSYDLDLLTQIHRSYAPTALDRKWLHN</sequence>
<dbReference type="Proteomes" id="UP000887564">
    <property type="component" value="Unplaced"/>
</dbReference>
<reference evidence="2" key="1">
    <citation type="submission" date="2022-11" db="UniProtKB">
        <authorList>
            <consortium name="WormBaseParasite"/>
        </authorList>
    </citation>
    <scope>IDENTIFICATION</scope>
</reference>
<evidence type="ECO:0000313" key="2">
    <source>
        <dbReference type="WBParaSite" id="PEQ_0000763501-mRNA-1"/>
    </source>
</evidence>
<organism evidence="1 2">
    <name type="scientific">Parascaris equorum</name>
    <name type="common">Equine roundworm</name>
    <dbReference type="NCBI Taxonomy" id="6256"/>
    <lineage>
        <taxon>Eukaryota</taxon>
        <taxon>Metazoa</taxon>
        <taxon>Ecdysozoa</taxon>
        <taxon>Nematoda</taxon>
        <taxon>Chromadorea</taxon>
        <taxon>Rhabditida</taxon>
        <taxon>Spirurina</taxon>
        <taxon>Ascaridomorpha</taxon>
        <taxon>Ascaridoidea</taxon>
        <taxon>Ascarididae</taxon>
        <taxon>Parascaris</taxon>
    </lineage>
</organism>
<dbReference type="WBParaSite" id="PEQ_0000763501-mRNA-1">
    <property type="protein sequence ID" value="PEQ_0000763501-mRNA-1"/>
    <property type="gene ID" value="PEQ_0000763501"/>
</dbReference>
<proteinExistence type="predicted"/>